<evidence type="ECO:0000256" key="4">
    <source>
        <dbReference type="ARBA" id="ARBA00022989"/>
    </source>
</evidence>
<feature type="transmembrane region" description="Helical" evidence="7">
    <location>
        <begin position="314"/>
        <end position="332"/>
    </location>
</feature>
<feature type="transmembrane region" description="Helical" evidence="7">
    <location>
        <begin position="378"/>
        <end position="398"/>
    </location>
</feature>
<proteinExistence type="predicted"/>
<evidence type="ECO:0000256" key="7">
    <source>
        <dbReference type="SAM" id="Phobius"/>
    </source>
</evidence>
<evidence type="ECO:0000256" key="3">
    <source>
        <dbReference type="ARBA" id="ARBA00022692"/>
    </source>
</evidence>
<dbReference type="Proteomes" id="UP000680206">
    <property type="component" value="Unassembled WGS sequence"/>
</dbReference>
<feature type="transmembrane region" description="Helical" evidence="7">
    <location>
        <begin position="156"/>
        <end position="175"/>
    </location>
</feature>
<feature type="transmembrane region" description="Helical" evidence="7">
    <location>
        <begin position="98"/>
        <end position="117"/>
    </location>
</feature>
<evidence type="ECO:0000256" key="6">
    <source>
        <dbReference type="SAM" id="MobiDB-lite"/>
    </source>
</evidence>
<protein>
    <submittedName>
        <fullName evidence="9">MFS transporter</fullName>
    </submittedName>
</protein>
<evidence type="ECO:0000256" key="2">
    <source>
        <dbReference type="ARBA" id="ARBA00022448"/>
    </source>
</evidence>
<dbReference type="EMBL" id="JAGEPF010000012">
    <property type="protein sequence ID" value="MBO2459942.1"/>
    <property type="molecule type" value="Genomic_DNA"/>
</dbReference>
<evidence type="ECO:0000256" key="1">
    <source>
        <dbReference type="ARBA" id="ARBA00004651"/>
    </source>
</evidence>
<keyword evidence="3 7" id="KW-0812">Transmembrane</keyword>
<keyword evidence="10" id="KW-1185">Reference proteome</keyword>
<feature type="transmembrane region" description="Helical" evidence="7">
    <location>
        <begin position="187"/>
        <end position="207"/>
    </location>
</feature>
<dbReference type="SUPFAM" id="SSF103473">
    <property type="entry name" value="MFS general substrate transporter"/>
    <property type="match status" value="1"/>
</dbReference>
<keyword evidence="5 7" id="KW-0472">Membrane</keyword>
<evidence type="ECO:0000313" key="10">
    <source>
        <dbReference type="Proteomes" id="UP000680206"/>
    </source>
</evidence>
<feature type="transmembrane region" description="Helical" evidence="7">
    <location>
        <begin position="123"/>
        <end position="144"/>
    </location>
</feature>
<gene>
    <name evidence="9" type="ORF">J4709_20380</name>
</gene>
<keyword evidence="2" id="KW-0813">Transport</keyword>
<accession>A0ABS3RT78</accession>
<comment type="caution">
    <text evidence="9">The sequence shown here is derived from an EMBL/GenBank/DDBJ whole genome shotgun (WGS) entry which is preliminary data.</text>
</comment>
<feature type="transmembrane region" description="Helical" evidence="7">
    <location>
        <begin position="338"/>
        <end position="357"/>
    </location>
</feature>
<dbReference type="Pfam" id="PF07690">
    <property type="entry name" value="MFS_1"/>
    <property type="match status" value="1"/>
</dbReference>
<dbReference type="PANTHER" id="PTHR23505">
    <property type="entry name" value="SPINSTER"/>
    <property type="match status" value="1"/>
</dbReference>
<dbReference type="PROSITE" id="PS50850">
    <property type="entry name" value="MFS"/>
    <property type="match status" value="1"/>
</dbReference>
<evidence type="ECO:0000259" key="8">
    <source>
        <dbReference type="PROSITE" id="PS50850"/>
    </source>
</evidence>
<dbReference type="InterPro" id="IPR044770">
    <property type="entry name" value="MFS_spinster-like"/>
</dbReference>
<feature type="transmembrane region" description="Helical" evidence="7">
    <location>
        <begin position="410"/>
        <end position="430"/>
    </location>
</feature>
<feature type="region of interest" description="Disordered" evidence="6">
    <location>
        <begin position="1"/>
        <end position="25"/>
    </location>
</feature>
<name>A0ABS3RT78_9ACTN</name>
<dbReference type="Gene3D" id="1.20.1250.20">
    <property type="entry name" value="MFS general substrate transporter like domains"/>
    <property type="match status" value="2"/>
</dbReference>
<dbReference type="InterPro" id="IPR020846">
    <property type="entry name" value="MFS_dom"/>
</dbReference>
<comment type="subcellular location">
    <subcellularLocation>
        <location evidence="1">Cell membrane</location>
        <topology evidence="1">Multi-pass membrane protein</topology>
    </subcellularLocation>
</comment>
<feature type="domain" description="Major facilitator superfamily (MFS) profile" evidence="8">
    <location>
        <begin position="31"/>
        <end position="434"/>
    </location>
</feature>
<sequence>MPTDGRRVPVTSSDPVSGQAAGTGEVPGRWRRLAAITGTLWADSNEGSVLTTLAPVIINALALPPSALGVLTSVSKAVGILFGPLWTWIAHRTGRKGVLIVSTSFVAAGSAVTGLAQNFVQLLLLWSLVAVFAAASLPIVTEITADLFDERARGRASGYTFGALAIVAAVLGPLIGQLSRFEGGWRIGFYASGALGLLAVLFVALGFQDPGVGASEPALRGRTAERREADARLTLAKLRSLAAIPTFVLMLGQRLISGHLLVTTYGVLFLVKTYGFSTATASVVVLPLGIGYLVGTIAGGLVTDGLHARMPGKGRVIVLQAAQFGFAVTALVGMQADWHSIGVFAAFWAVMGLMQGINPGVNRPIVMAVVPPELRGAAFALMLSVFEALAFIGFNLGAGLLIDVVGLKNVMLWIPGILMLVNGVYCGALYRTYPRDMARLDAMLGEREAGKTI</sequence>
<evidence type="ECO:0000313" key="9">
    <source>
        <dbReference type="EMBL" id="MBO2459942.1"/>
    </source>
</evidence>
<dbReference type="RefSeq" id="WP_208243058.1">
    <property type="nucleotide sequence ID" value="NZ_JAGEPF010000012.1"/>
</dbReference>
<evidence type="ECO:0000256" key="5">
    <source>
        <dbReference type="ARBA" id="ARBA00023136"/>
    </source>
</evidence>
<feature type="transmembrane region" description="Helical" evidence="7">
    <location>
        <begin position="274"/>
        <end position="302"/>
    </location>
</feature>
<keyword evidence="4 7" id="KW-1133">Transmembrane helix</keyword>
<reference evidence="9 10" key="1">
    <citation type="submission" date="2021-03" db="EMBL/GenBank/DDBJ databases">
        <title>Actinomadura violae sp. nov., isolated from lichen in Thailand.</title>
        <authorList>
            <person name="Kanchanasin P."/>
            <person name="Saeng-In P."/>
            <person name="Phongsopitanun W."/>
            <person name="Yuki M."/>
            <person name="Kudo T."/>
            <person name="Ohkuma M."/>
            <person name="Tanasupawat S."/>
        </authorList>
    </citation>
    <scope>NUCLEOTIDE SEQUENCE [LARGE SCALE GENOMIC DNA]</scope>
    <source>
        <strain evidence="9 10">LCR2-06</strain>
    </source>
</reference>
<dbReference type="PANTHER" id="PTHR23505:SF52">
    <property type="entry name" value="MAJOR FACILITATOR SUPERFAMILY PROTEIN"/>
    <property type="match status" value="1"/>
</dbReference>
<dbReference type="InterPro" id="IPR036259">
    <property type="entry name" value="MFS_trans_sf"/>
</dbReference>
<organism evidence="9 10">
    <name type="scientific">Actinomadura violacea</name>
    <dbReference type="NCBI Taxonomy" id="2819934"/>
    <lineage>
        <taxon>Bacteria</taxon>
        <taxon>Bacillati</taxon>
        <taxon>Actinomycetota</taxon>
        <taxon>Actinomycetes</taxon>
        <taxon>Streptosporangiales</taxon>
        <taxon>Thermomonosporaceae</taxon>
        <taxon>Actinomadura</taxon>
    </lineage>
</organism>
<feature type="transmembrane region" description="Helical" evidence="7">
    <location>
        <begin position="67"/>
        <end position="86"/>
    </location>
</feature>
<dbReference type="InterPro" id="IPR011701">
    <property type="entry name" value="MFS"/>
</dbReference>